<dbReference type="GO" id="GO:0016787">
    <property type="term" value="F:hydrolase activity"/>
    <property type="evidence" value="ECO:0007669"/>
    <property type="project" value="UniProtKB-KW"/>
</dbReference>
<dbReference type="GO" id="GO:0051321">
    <property type="term" value="P:meiotic cell cycle"/>
    <property type="evidence" value="ECO:0007669"/>
    <property type="project" value="UniProtKB-KW"/>
</dbReference>
<feature type="compositionally biased region" description="Basic and acidic residues" evidence="13">
    <location>
        <begin position="473"/>
        <end position="522"/>
    </location>
</feature>
<evidence type="ECO:0000256" key="4">
    <source>
        <dbReference type="ARBA" id="ARBA00022723"/>
    </source>
</evidence>
<keyword evidence="4" id="KW-0479">Metal-binding</keyword>
<dbReference type="InterPro" id="IPR033310">
    <property type="entry name" value="Mms4/EME1/EME2"/>
</dbReference>
<keyword evidence="9" id="KW-0233">DNA recombination</keyword>
<comment type="caution">
    <text evidence="14">The sequence shown here is derived from an EMBL/GenBank/DDBJ whole genome shotgun (WGS) entry which is preliminary data.</text>
</comment>
<evidence type="ECO:0000313" key="15">
    <source>
        <dbReference type="Proteomes" id="UP001633002"/>
    </source>
</evidence>
<feature type="region of interest" description="Disordered" evidence="13">
    <location>
        <begin position="461"/>
        <end position="522"/>
    </location>
</feature>
<dbReference type="Gene3D" id="1.10.150.670">
    <property type="entry name" value="Crossover junction endonuclease EME1, DNA-binding domain"/>
    <property type="match status" value="1"/>
</dbReference>
<protein>
    <recommendedName>
        <fullName evidence="16">ERCC4 domain-containing protein</fullName>
    </recommendedName>
</protein>
<feature type="region of interest" description="Disordered" evidence="13">
    <location>
        <begin position="239"/>
        <end position="263"/>
    </location>
</feature>
<evidence type="ECO:0000256" key="7">
    <source>
        <dbReference type="ARBA" id="ARBA00022801"/>
    </source>
</evidence>
<organism evidence="14 15">
    <name type="scientific">Riccia sorocarpa</name>
    <dbReference type="NCBI Taxonomy" id="122646"/>
    <lineage>
        <taxon>Eukaryota</taxon>
        <taxon>Viridiplantae</taxon>
        <taxon>Streptophyta</taxon>
        <taxon>Embryophyta</taxon>
        <taxon>Marchantiophyta</taxon>
        <taxon>Marchantiopsida</taxon>
        <taxon>Marchantiidae</taxon>
        <taxon>Marchantiales</taxon>
        <taxon>Ricciaceae</taxon>
        <taxon>Riccia</taxon>
    </lineage>
</organism>
<evidence type="ECO:0000256" key="11">
    <source>
        <dbReference type="ARBA" id="ARBA00023242"/>
    </source>
</evidence>
<keyword evidence="10" id="KW-0234">DNA repair</keyword>
<evidence type="ECO:0000256" key="8">
    <source>
        <dbReference type="ARBA" id="ARBA00022842"/>
    </source>
</evidence>
<dbReference type="GO" id="GO:0004519">
    <property type="term" value="F:endonuclease activity"/>
    <property type="evidence" value="ECO:0007669"/>
    <property type="project" value="UniProtKB-KW"/>
</dbReference>
<keyword evidence="3" id="KW-0540">Nuclease</keyword>
<dbReference type="PANTHER" id="PTHR21077:SF5">
    <property type="entry name" value="CROSSOVER JUNCTION ENDONUCLEASE MMS4"/>
    <property type="match status" value="1"/>
</dbReference>
<accession>A0ABD3HEB2</accession>
<dbReference type="EMBL" id="JBJQOH010000004">
    <property type="protein sequence ID" value="KAL3689221.1"/>
    <property type="molecule type" value="Genomic_DNA"/>
</dbReference>
<proteinExistence type="predicted"/>
<dbReference type="GO" id="GO:0005634">
    <property type="term" value="C:nucleus"/>
    <property type="evidence" value="ECO:0007669"/>
    <property type="project" value="UniProtKB-SubCell"/>
</dbReference>
<evidence type="ECO:0000256" key="9">
    <source>
        <dbReference type="ARBA" id="ARBA00023172"/>
    </source>
</evidence>
<evidence type="ECO:0000256" key="13">
    <source>
        <dbReference type="SAM" id="MobiDB-lite"/>
    </source>
</evidence>
<keyword evidence="11" id="KW-0539">Nucleus</keyword>
<evidence type="ECO:0000313" key="14">
    <source>
        <dbReference type="EMBL" id="KAL3689221.1"/>
    </source>
</evidence>
<comment type="cofactor">
    <cofactor evidence="1">
        <name>Mg(2+)</name>
        <dbReference type="ChEBI" id="CHEBI:18420"/>
    </cofactor>
</comment>
<keyword evidence="15" id="KW-1185">Reference proteome</keyword>
<name>A0ABD3HEB2_9MARC</name>
<dbReference type="Gene3D" id="3.40.50.10130">
    <property type="match status" value="1"/>
</dbReference>
<dbReference type="GO" id="GO:0006281">
    <property type="term" value="P:DNA repair"/>
    <property type="evidence" value="ECO:0007669"/>
    <property type="project" value="UniProtKB-KW"/>
</dbReference>
<evidence type="ECO:0000256" key="6">
    <source>
        <dbReference type="ARBA" id="ARBA00022763"/>
    </source>
</evidence>
<keyword evidence="12" id="KW-0469">Meiosis</keyword>
<evidence type="ECO:0008006" key="16">
    <source>
        <dbReference type="Google" id="ProtNLM"/>
    </source>
</evidence>
<evidence type="ECO:0000256" key="10">
    <source>
        <dbReference type="ARBA" id="ARBA00023204"/>
    </source>
</evidence>
<dbReference type="InterPro" id="IPR042530">
    <property type="entry name" value="EME1/EME2_C"/>
</dbReference>
<reference evidence="14 15" key="1">
    <citation type="submission" date="2024-09" db="EMBL/GenBank/DDBJ databases">
        <title>Chromosome-scale assembly of Riccia sorocarpa.</title>
        <authorList>
            <person name="Paukszto L."/>
        </authorList>
    </citation>
    <scope>NUCLEOTIDE SEQUENCE [LARGE SCALE GENOMIC DNA]</scope>
    <source>
        <strain evidence="14">LP-2024</strain>
        <tissue evidence="14">Aerial parts of the thallus</tissue>
    </source>
</reference>
<dbReference type="PANTHER" id="PTHR21077">
    <property type="entry name" value="EME1 PROTEIN"/>
    <property type="match status" value="1"/>
</dbReference>
<keyword evidence="6" id="KW-0227">DNA damage</keyword>
<comment type="subcellular location">
    <subcellularLocation>
        <location evidence="2">Nucleus</location>
    </subcellularLocation>
</comment>
<dbReference type="GO" id="GO:0046872">
    <property type="term" value="F:metal ion binding"/>
    <property type="evidence" value="ECO:0007669"/>
    <property type="project" value="UniProtKB-KW"/>
</dbReference>
<dbReference type="AlphaFoldDB" id="A0ABD3HEB2"/>
<keyword evidence="8" id="KW-0460">Magnesium</keyword>
<dbReference type="Pfam" id="PF21292">
    <property type="entry name" value="EME1-MUS81_C"/>
    <property type="match status" value="1"/>
</dbReference>
<evidence type="ECO:0000256" key="12">
    <source>
        <dbReference type="ARBA" id="ARBA00023254"/>
    </source>
</evidence>
<keyword evidence="7" id="KW-0378">Hydrolase</keyword>
<keyword evidence="5" id="KW-0255">Endonuclease</keyword>
<dbReference type="CDD" id="cd20083">
    <property type="entry name" value="XPF_nuclease_EME"/>
    <property type="match status" value="1"/>
</dbReference>
<evidence type="ECO:0000256" key="3">
    <source>
        <dbReference type="ARBA" id="ARBA00022722"/>
    </source>
</evidence>
<dbReference type="Proteomes" id="UP001633002">
    <property type="component" value="Unassembled WGS sequence"/>
</dbReference>
<gene>
    <name evidence="14" type="ORF">R1sor_015530</name>
</gene>
<evidence type="ECO:0000256" key="1">
    <source>
        <dbReference type="ARBA" id="ARBA00001946"/>
    </source>
</evidence>
<evidence type="ECO:0000256" key="5">
    <source>
        <dbReference type="ARBA" id="ARBA00022759"/>
    </source>
</evidence>
<dbReference type="GO" id="GO:0006310">
    <property type="term" value="P:DNA recombination"/>
    <property type="evidence" value="ECO:0007669"/>
    <property type="project" value="UniProtKB-KW"/>
</dbReference>
<feature type="region of interest" description="Disordered" evidence="13">
    <location>
        <begin position="275"/>
        <end position="303"/>
    </location>
</feature>
<sequence length="854" mass="95057">MAITLPARGGTLAITDSDEDYADKDFLLDWRGKGTGIGNAGLVQQTLGFKQVKPRSLDTLKLTSTGQEQSLLVPHEETNTEVKMNLSKVVVVSLSDDDDDDDVPTRSRGKITKPVATSVKHAGVVCLDSDSEPELYSSSDFRRRDSGKSVKQEEVVLRRSWEKVHCVEEDRIPNACAGPSKPPVSQAVEGHEASVARPFEARDDDSDRAAALSVIDFRNEIFTESVVLSKISPPALQKLPGSNLASVSVPPTKESTPNEGQEKINLRSSIVIQDLTSSSDDEDDKFGHSRGKSGNGKDDRTLLSSGLQMSEFESGKKRSWDKICSLSQEGSLIKDSKRVAGSFLDQTSPDGSPDPVKSTVREFSSAKGLTINSIDGLTGIDSGVIVHDLLASDDETGVKQIPPQREFTWSAEEPIWEEWPANLDVVNLDSQTRNLSGGWDEGTDVMDIDNAPSAFEAVRGAIDQQKSEKKKKKEQDQELKRQEKARKEEEKKLRKEENRKKREAERQQKEAAKAEAAERKKIEQECGKWKKGKFALENTTVYIDKRILESKTLGPPLLQQLASKEYKYQVVTNPVEKTVLWTMKMPSDDSKAILEMRESQEEPLVSSQIPLEDVEVKYLVVFLDAAEFSDMVAGNEVNGHIAKIRERHPGYTICYLVNNLTRYIHKKEQIQYRTGDKSWKRPNVEQVLAEFITHQVRVRSRLCVDENEMAEHIVGLTRSLAECPFKPKLTSLTINANGDHIGKGDPHREVIKKDPWKKALAAIPNMTGAAVIAITKVYPTMRSLLNAYLDPTKTVLEKEFLLQNIVKDVALGSASAAGRRVGPVCSRRVYRLLMAQNGNLRTEDAEDGEDYFKE</sequence>
<evidence type="ECO:0000256" key="2">
    <source>
        <dbReference type="ARBA" id="ARBA00004123"/>
    </source>
</evidence>
<dbReference type="InterPro" id="IPR047524">
    <property type="entry name" value="XPF_nuclease_EME1_plant/arthr"/>
</dbReference>